<dbReference type="RefSeq" id="WP_119991285.1">
    <property type="nucleotide sequence ID" value="NZ_CP032489.1"/>
</dbReference>
<evidence type="ECO:0000256" key="1">
    <source>
        <dbReference type="ARBA" id="ARBA00022741"/>
    </source>
</evidence>
<dbReference type="PROSITE" id="PS00455">
    <property type="entry name" value="AMP_BINDING"/>
    <property type="match status" value="1"/>
</dbReference>
<dbReference type="KEGG" id="ark:D6B99_16935"/>
<dbReference type="OrthoDB" id="9778383at2"/>
<proteinExistence type="predicted"/>
<evidence type="ECO:0000259" key="3">
    <source>
        <dbReference type="Pfam" id="PF00501"/>
    </source>
</evidence>
<dbReference type="PANTHER" id="PTHR43272">
    <property type="entry name" value="LONG-CHAIN-FATTY-ACID--COA LIGASE"/>
    <property type="match status" value="1"/>
</dbReference>
<dbReference type="GO" id="GO:0016020">
    <property type="term" value="C:membrane"/>
    <property type="evidence" value="ECO:0007669"/>
    <property type="project" value="TreeGrafter"/>
</dbReference>
<dbReference type="PANTHER" id="PTHR43272:SF33">
    <property type="entry name" value="AMP-BINDING DOMAIN-CONTAINING PROTEIN-RELATED"/>
    <property type="match status" value="1"/>
</dbReference>
<sequence length="593" mass="67178">MQPTRLFDAVAYQLENFPKKDMLATKQNGQWAKLSTHQTQQYINKLSAGLLQLGIGANNFSVETADKIAIIANSCPEWLITDMAVQQLGAILIPIYPTTNETELAFILNEAEVKYVFIGNQLLLNRYQSTIQKISSIKNTFSFDETTVDNWKGIMVSATEASIQKVEEIKAHISSEYIATIIYTSGTTGVPKGVMLSHKNIMSCAMFSKESFPLPDNPEMRALSFLPLNHIFEKCLSYIYLYSGISIYFAEGLDKIGDNIREVQPHIFTCVPRLLEKVFEKILNAGYQLKGAKKKIFFWSVNLAKKYDNRKKHNPLYLLNLKIANRLVFSKWRKALGGHIDYIITGGAACPENLLRIFNAAKIPVYEGYGPTENSPVISVNRAVNNQSLYGTVGPVIDGLQLKLEPDGEICVKGPTVMMGYYKNEQLTQESIIDGWLHTGDIGSLIEGRYLKITDRKKELFKTSNGKYVAPQPLENKLKESYLIEQAIVVGAEQKYVSALIVPSFSALKAWMERHHLVFENNEQAIRHVEVRKHYSSIIKEANKLFNPHEQIKKHILLSNEWSTETGELTPKLSLRRKVVVEKYKEKINKLFP</sequence>
<dbReference type="SUPFAM" id="SSF56801">
    <property type="entry name" value="Acetyl-CoA synthetase-like"/>
    <property type="match status" value="1"/>
</dbReference>
<evidence type="ECO:0000313" key="4">
    <source>
        <dbReference type="EMBL" id="AYD49485.1"/>
    </source>
</evidence>
<feature type="domain" description="AMP-dependent synthetase/ligase" evidence="3">
    <location>
        <begin position="13"/>
        <end position="422"/>
    </location>
</feature>
<dbReference type="EMBL" id="CP032489">
    <property type="protein sequence ID" value="AYD49485.1"/>
    <property type="molecule type" value="Genomic_DNA"/>
</dbReference>
<dbReference type="Pfam" id="PF23562">
    <property type="entry name" value="AMP-binding_C_3"/>
    <property type="match status" value="1"/>
</dbReference>
<keyword evidence="4" id="KW-0436">Ligase</keyword>
<evidence type="ECO:0000256" key="2">
    <source>
        <dbReference type="ARBA" id="ARBA00022840"/>
    </source>
</evidence>
<dbReference type="GO" id="GO:0004467">
    <property type="term" value="F:long-chain fatty acid-CoA ligase activity"/>
    <property type="evidence" value="ECO:0007669"/>
    <property type="project" value="TreeGrafter"/>
</dbReference>
<dbReference type="AlphaFoldDB" id="A0A386HU84"/>
<dbReference type="Proteomes" id="UP000266118">
    <property type="component" value="Chromosome"/>
</dbReference>
<dbReference type="GO" id="GO:0005524">
    <property type="term" value="F:ATP binding"/>
    <property type="evidence" value="ECO:0007669"/>
    <property type="project" value="UniProtKB-KW"/>
</dbReference>
<dbReference type="InterPro" id="IPR042099">
    <property type="entry name" value="ANL_N_sf"/>
</dbReference>
<gene>
    <name evidence="4" type="ORF">D6B99_16935</name>
</gene>
<name>A0A386HU84_9BACT</name>
<dbReference type="Gene3D" id="3.40.50.12780">
    <property type="entry name" value="N-terminal domain of ligase-like"/>
    <property type="match status" value="2"/>
</dbReference>
<dbReference type="InterPro" id="IPR000873">
    <property type="entry name" value="AMP-dep_synth/lig_dom"/>
</dbReference>
<dbReference type="Pfam" id="PF00501">
    <property type="entry name" value="AMP-binding"/>
    <property type="match status" value="1"/>
</dbReference>
<evidence type="ECO:0000313" key="5">
    <source>
        <dbReference type="Proteomes" id="UP000266118"/>
    </source>
</evidence>
<accession>A0A386HU84</accession>
<reference evidence="4 5" key="1">
    <citation type="submission" date="2018-09" db="EMBL/GenBank/DDBJ databases">
        <title>Arachidicoccus sp. nov., a bacterium isolated from soil.</title>
        <authorList>
            <person name="Weon H.-Y."/>
            <person name="Kwon S.-W."/>
            <person name="Lee S.A."/>
        </authorList>
    </citation>
    <scope>NUCLEOTIDE SEQUENCE [LARGE SCALE GENOMIC DNA]</scope>
    <source>
        <strain evidence="4 5">KIS59-12</strain>
    </source>
</reference>
<dbReference type="InterPro" id="IPR020845">
    <property type="entry name" value="AMP-binding_CS"/>
</dbReference>
<keyword evidence="2" id="KW-0067">ATP-binding</keyword>
<protein>
    <submittedName>
        <fullName evidence="4">Long-chain fatty acid--CoA ligase</fullName>
    </submittedName>
</protein>
<keyword evidence="5" id="KW-1185">Reference proteome</keyword>
<keyword evidence="1" id="KW-0547">Nucleotide-binding</keyword>
<organism evidence="4 5">
    <name type="scientific">Arachidicoccus soli</name>
    <dbReference type="NCBI Taxonomy" id="2341117"/>
    <lineage>
        <taxon>Bacteria</taxon>
        <taxon>Pseudomonadati</taxon>
        <taxon>Bacteroidota</taxon>
        <taxon>Chitinophagia</taxon>
        <taxon>Chitinophagales</taxon>
        <taxon>Chitinophagaceae</taxon>
        <taxon>Arachidicoccus</taxon>
    </lineage>
</organism>
<dbReference type="CDD" id="cd05907">
    <property type="entry name" value="VL_LC_FACS_like"/>
    <property type="match status" value="1"/>
</dbReference>